<dbReference type="OrthoDB" id="4843387at2759"/>
<dbReference type="Proteomes" id="UP000499080">
    <property type="component" value="Unassembled WGS sequence"/>
</dbReference>
<evidence type="ECO:0000313" key="2">
    <source>
        <dbReference type="Proteomes" id="UP000499080"/>
    </source>
</evidence>
<organism evidence="1 2">
    <name type="scientific">Araneus ventricosus</name>
    <name type="common">Orbweaver spider</name>
    <name type="synonym">Epeira ventricosa</name>
    <dbReference type="NCBI Taxonomy" id="182803"/>
    <lineage>
        <taxon>Eukaryota</taxon>
        <taxon>Metazoa</taxon>
        <taxon>Ecdysozoa</taxon>
        <taxon>Arthropoda</taxon>
        <taxon>Chelicerata</taxon>
        <taxon>Arachnida</taxon>
        <taxon>Araneae</taxon>
        <taxon>Araneomorphae</taxon>
        <taxon>Entelegynae</taxon>
        <taxon>Araneoidea</taxon>
        <taxon>Araneidae</taxon>
        <taxon>Araneus</taxon>
    </lineage>
</organism>
<dbReference type="EMBL" id="BGPR01014049">
    <property type="protein sequence ID" value="GBN63471.1"/>
    <property type="molecule type" value="Genomic_DNA"/>
</dbReference>
<evidence type="ECO:0000313" key="1">
    <source>
        <dbReference type="EMBL" id="GBN63471.1"/>
    </source>
</evidence>
<name>A0A4Y2QJH5_ARAVE</name>
<reference evidence="1 2" key="1">
    <citation type="journal article" date="2019" name="Sci. Rep.">
        <title>Orb-weaving spider Araneus ventricosus genome elucidates the spidroin gene catalogue.</title>
        <authorList>
            <person name="Kono N."/>
            <person name="Nakamura H."/>
            <person name="Ohtoshi R."/>
            <person name="Moran D.A.P."/>
            <person name="Shinohara A."/>
            <person name="Yoshida Y."/>
            <person name="Fujiwara M."/>
            <person name="Mori M."/>
            <person name="Tomita M."/>
            <person name="Arakawa K."/>
        </authorList>
    </citation>
    <scope>NUCLEOTIDE SEQUENCE [LARGE SCALE GENOMIC DNA]</scope>
</reference>
<accession>A0A4Y2QJH5</accession>
<gene>
    <name evidence="1" type="ORF">AVEN_262833_1</name>
</gene>
<keyword evidence="2" id="KW-1185">Reference proteome</keyword>
<dbReference type="InterPro" id="IPR036397">
    <property type="entry name" value="RNaseH_sf"/>
</dbReference>
<proteinExistence type="predicted"/>
<dbReference type="Gene3D" id="3.30.420.10">
    <property type="entry name" value="Ribonuclease H-like superfamily/Ribonuclease H"/>
    <property type="match status" value="1"/>
</dbReference>
<protein>
    <submittedName>
        <fullName evidence="1">Uncharacterized protein</fullName>
    </submittedName>
</protein>
<comment type="caution">
    <text evidence="1">The sequence shown here is derived from an EMBL/GenBank/DDBJ whole genome shotgun (WGS) entry which is preliminary data.</text>
</comment>
<dbReference type="GO" id="GO:0003676">
    <property type="term" value="F:nucleic acid binding"/>
    <property type="evidence" value="ECO:0007669"/>
    <property type="project" value="InterPro"/>
</dbReference>
<dbReference type="AlphaFoldDB" id="A0A4Y2QJH5"/>
<sequence>MVTYHSCNSILPTWWQQFGEDPFLSPHNRAPVHKALAVKNWFVDKDAEELECPTEHLLDELERHIRARPQRLTSVTELTSYFLREWCAIRAEKFQKHVDSLPHRAAAIIKTKGGLSSYYFSMHLRIGKT</sequence>